<dbReference type="AlphaFoldDB" id="A0A1I7YK52"/>
<organism evidence="1 2">
    <name type="scientific">Steinernema glaseri</name>
    <dbReference type="NCBI Taxonomy" id="37863"/>
    <lineage>
        <taxon>Eukaryota</taxon>
        <taxon>Metazoa</taxon>
        <taxon>Ecdysozoa</taxon>
        <taxon>Nematoda</taxon>
        <taxon>Chromadorea</taxon>
        <taxon>Rhabditida</taxon>
        <taxon>Tylenchina</taxon>
        <taxon>Panagrolaimomorpha</taxon>
        <taxon>Strongyloidoidea</taxon>
        <taxon>Steinernematidae</taxon>
        <taxon>Steinernema</taxon>
    </lineage>
</organism>
<accession>A0A1I7YK52</accession>
<evidence type="ECO:0000313" key="2">
    <source>
        <dbReference type="WBParaSite" id="L893_g16934.t1"/>
    </source>
</evidence>
<keyword evidence="1" id="KW-1185">Reference proteome</keyword>
<reference evidence="2" key="1">
    <citation type="submission" date="2016-11" db="UniProtKB">
        <authorList>
            <consortium name="WormBaseParasite"/>
        </authorList>
    </citation>
    <scope>IDENTIFICATION</scope>
</reference>
<dbReference type="Proteomes" id="UP000095287">
    <property type="component" value="Unplaced"/>
</dbReference>
<protein>
    <submittedName>
        <fullName evidence="2">Transposase</fullName>
    </submittedName>
</protein>
<evidence type="ECO:0000313" key="1">
    <source>
        <dbReference type="Proteomes" id="UP000095287"/>
    </source>
</evidence>
<name>A0A1I7YK52_9BILA</name>
<sequence length="78" mass="8963">MHLKSDFDGQGPRYELRYPVLRSEAMFAPCTALSNAIRKSIYLSPFPLKARRKVPLRTKAQLWKRITTTSQRATPLAD</sequence>
<proteinExistence type="predicted"/>
<dbReference type="WBParaSite" id="L893_g16934.t1">
    <property type="protein sequence ID" value="L893_g16934.t1"/>
    <property type="gene ID" value="L893_g16934"/>
</dbReference>